<evidence type="ECO:0000256" key="4">
    <source>
        <dbReference type="SAM" id="SignalP"/>
    </source>
</evidence>
<organism evidence="6 7">
    <name type="scientific">Alistipes onderdonkii</name>
    <dbReference type="NCBI Taxonomy" id="328813"/>
    <lineage>
        <taxon>Bacteria</taxon>
        <taxon>Pseudomonadati</taxon>
        <taxon>Bacteroidota</taxon>
        <taxon>Bacteroidia</taxon>
        <taxon>Bacteroidales</taxon>
        <taxon>Rikenellaceae</taxon>
        <taxon>Alistipes</taxon>
    </lineage>
</organism>
<sequence length="387" mass="42935">MKLTNIITAMLLLAAPCASGQQTTPQDAKPVHTTTIYKKGDNGFDTYRIPATVRTKKGTVLAFAEARKHSRSDTGDIDLVLRRSTDGGRTWSDIITVWDDAGNVCGNPAPVVDRETGRILLLSTWNDGTDHEKDIHARTAKDTRRVFVLYSDDDGLTWSSPREITPSVKREDWTWYATGPCHAIQLRKGKHKGRIVVSCNHGLFRDGKGAGSYSHLIYSDDHGQTWAIGGEGGRDGNESTVTELKNGDLMLNMRGPRHKNRAENGSCRLVALSHDQGLTLEPQYYDRALTEPVCNGSIINYAPKGKLTETLLFSNPNHPTKRKDMTVKISRDSGKNWQTAYRLSDIAAAYSDMVVFPNGDLGVMYETGVDSCYERIEFTILPAKLFK</sequence>
<dbReference type="SUPFAM" id="SSF50939">
    <property type="entry name" value="Sialidases"/>
    <property type="match status" value="1"/>
</dbReference>
<dbReference type="InterPro" id="IPR036278">
    <property type="entry name" value="Sialidase_sf"/>
</dbReference>
<keyword evidence="4" id="KW-0732">Signal</keyword>
<dbReference type="PANTHER" id="PTHR10628:SF30">
    <property type="entry name" value="EXO-ALPHA-SIALIDASE"/>
    <property type="match status" value="1"/>
</dbReference>
<dbReference type="PANTHER" id="PTHR10628">
    <property type="entry name" value="SIALIDASE"/>
    <property type="match status" value="1"/>
</dbReference>
<dbReference type="Gene3D" id="2.120.10.10">
    <property type="match status" value="1"/>
</dbReference>
<evidence type="ECO:0000256" key="3">
    <source>
        <dbReference type="ARBA" id="ARBA00012733"/>
    </source>
</evidence>
<feature type="domain" description="Sialidase" evidence="5">
    <location>
        <begin position="58"/>
        <end position="363"/>
    </location>
</feature>
<proteinExistence type="inferred from homology"/>
<evidence type="ECO:0000259" key="5">
    <source>
        <dbReference type="Pfam" id="PF13088"/>
    </source>
</evidence>
<comment type="similarity">
    <text evidence="2">Belongs to the glycosyl hydrolase 33 family.</text>
</comment>
<feature type="chain" id="PRO_5013096402" description="exo-alpha-sialidase" evidence="4">
    <location>
        <begin position="21"/>
        <end position="387"/>
    </location>
</feature>
<name>A0A1Y3QU14_9BACT</name>
<dbReference type="GO" id="GO:0004308">
    <property type="term" value="F:exo-alpha-sialidase activity"/>
    <property type="evidence" value="ECO:0007669"/>
    <property type="project" value="UniProtKB-EC"/>
</dbReference>
<evidence type="ECO:0000256" key="1">
    <source>
        <dbReference type="ARBA" id="ARBA00000427"/>
    </source>
</evidence>
<comment type="catalytic activity">
    <reaction evidence="1">
        <text>Hydrolysis of alpha-(2-&gt;3)-, alpha-(2-&gt;6)-, alpha-(2-&gt;8)- glycosidic linkages of terminal sialic acid residues in oligosaccharides, glycoproteins, glycolipids, colominic acid and synthetic substrates.</text>
        <dbReference type="EC" id="3.2.1.18"/>
    </reaction>
</comment>
<protein>
    <recommendedName>
        <fullName evidence="3">exo-alpha-sialidase</fullName>
        <ecNumber evidence="3">3.2.1.18</ecNumber>
    </recommendedName>
</protein>
<dbReference type="GO" id="GO:0005737">
    <property type="term" value="C:cytoplasm"/>
    <property type="evidence" value="ECO:0007669"/>
    <property type="project" value="TreeGrafter"/>
</dbReference>
<dbReference type="GO" id="GO:0006689">
    <property type="term" value="P:ganglioside catabolic process"/>
    <property type="evidence" value="ECO:0007669"/>
    <property type="project" value="TreeGrafter"/>
</dbReference>
<dbReference type="RefSeq" id="WP_087402382.1">
    <property type="nucleotide sequence ID" value="NZ_JADCKD010000009.1"/>
</dbReference>
<feature type="signal peptide" evidence="4">
    <location>
        <begin position="1"/>
        <end position="20"/>
    </location>
</feature>
<dbReference type="EMBL" id="NFHB01000005">
    <property type="protein sequence ID" value="OUN03096.1"/>
    <property type="molecule type" value="Genomic_DNA"/>
</dbReference>
<dbReference type="Pfam" id="PF13088">
    <property type="entry name" value="BNR_2"/>
    <property type="match status" value="1"/>
</dbReference>
<evidence type="ECO:0000313" key="6">
    <source>
        <dbReference type="EMBL" id="OUN03096.1"/>
    </source>
</evidence>
<reference evidence="7" key="1">
    <citation type="submission" date="2017-04" db="EMBL/GenBank/DDBJ databases">
        <title>Function of individual gut microbiota members based on whole genome sequencing of pure cultures obtained from chicken caecum.</title>
        <authorList>
            <person name="Medvecky M."/>
            <person name="Cejkova D."/>
            <person name="Polansky O."/>
            <person name="Karasova D."/>
            <person name="Kubasova T."/>
            <person name="Cizek A."/>
            <person name="Rychlik I."/>
        </authorList>
    </citation>
    <scope>NUCLEOTIDE SEQUENCE [LARGE SCALE GENOMIC DNA]</scope>
    <source>
        <strain evidence="7">An90</strain>
    </source>
</reference>
<comment type="caution">
    <text evidence="6">The sequence shown here is derived from an EMBL/GenBank/DDBJ whole genome shotgun (WGS) entry which is preliminary data.</text>
</comment>
<dbReference type="InterPro" id="IPR026856">
    <property type="entry name" value="Sialidase_fam"/>
</dbReference>
<dbReference type="AlphaFoldDB" id="A0A1Y3QU14"/>
<dbReference type="CDD" id="cd15482">
    <property type="entry name" value="Sialidase_non-viral"/>
    <property type="match status" value="1"/>
</dbReference>
<dbReference type="Proteomes" id="UP000195772">
    <property type="component" value="Unassembled WGS sequence"/>
</dbReference>
<evidence type="ECO:0000256" key="2">
    <source>
        <dbReference type="ARBA" id="ARBA00009348"/>
    </source>
</evidence>
<accession>A0A1Y3QU14</accession>
<dbReference type="OrthoDB" id="7294637at2"/>
<dbReference type="InterPro" id="IPR011040">
    <property type="entry name" value="Sialidase"/>
</dbReference>
<gene>
    <name evidence="6" type="ORF">B5G41_08590</name>
</gene>
<dbReference type="GO" id="GO:0009313">
    <property type="term" value="P:oligosaccharide catabolic process"/>
    <property type="evidence" value="ECO:0007669"/>
    <property type="project" value="TreeGrafter"/>
</dbReference>
<evidence type="ECO:0000313" key="7">
    <source>
        <dbReference type="Proteomes" id="UP000195772"/>
    </source>
</evidence>
<dbReference type="GO" id="GO:0016020">
    <property type="term" value="C:membrane"/>
    <property type="evidence" value="ECO:0007669"/>
    <property type="project" value="TreeGrafter"/>
</dbReference>
<dbReference type="EC" id="3.2.1.18" evidence="3"/>